<evidence type="ECO:0000313" key="2">
    <source>
        <dbReference type="Proteomes" id="UP000013827"/>
    </source>
</evidence>
<dbReference type="eggNOG" id="ENOG502SH33">
    <property type="taxonomic scope" value="Eukaryota"/>
</dbReference>
<dbReference type="HOGENOM" id="CLU_2297010_0_0_1"/>
<organism evidence="1 2">
    <name type="scientific">Emiliania huxleyi (strain CCMP1516)</name>
    <dbReference type="NCBI Taxonomy" id="280463"/>
    <lineage>
        <taxon>Eukaryota</taxon>
        <taxon>Haptista</taxon>
        <taxon>Haptophyta</taxon>
        <taxon>Prymnesiophyceae</taxon>
        <taxon>Isochrysidales</taxon>
        <taxon>Noelaerhabdaceae</taxon>
        <taxon>Emiliania</taxon>
    </lineage>
</organism>
<sequence length="101" mass="10944">MRRDPQSFGAAWQRDQELWLGAARRSMRPGARAAVVIGDGGGIDTLDSTRRAAEAVGMRVVACASIRSDLPVEERLQGNRRTEHALLLEAPFTLSPAFAPS</sequence>
<dbReference type="EnsemblProtists" id="EOD09158">
    <property type="protein sequence ID" value="EOD09158"/>
    <property type="gene ID" value="EMIHUDRAFT_258012"/>
</dbReference>
<reference evidence="1" key="2">
    <citation type="submission" date="2024-10" db="UniProtKB">
        <authorList>
            <consortium name="EnsemblProtists"/>
        </authorList>
    </citation>
    <scope>IDENTIFICATION</scope>
</reference>
<evidence type="ECO:0000313" key="1">
    <source>
        <dbReference type="EnsemblProtists" id="EOD09158"/>
    </source>
</evidence>
<name>A0A0D3ID23_EMIH1</name>
<dbReference type="KEGG" id="ehx:EMIHUDRAFT_258012"/>
<reference evidence="2" key="1">
    <citation type="journal article" date="2013" name="Nature">
        <title>Pan genome of the phytoplankton Emiliania underpins its global distribution.</title>
        <authorList>
            <person name="Read B.A."/>
            <person name="Kegel J."/>
            <person name="Klute M.J."/>
            <person name="Kuo A."/>
            <person name="Lefebvre S.C."/>
            <person name="Maumus F."/>
            <person name="Mayer C."/>
            <person name="Miller J."/>
            <person name="Monier A."/>
            <person name="Salamov A."/>
            <person name="Young J."/>
            <person name="Aguilar M."/>
            <person name="Claverie J.M."/>
            <person name="Frickenhaus S."/>
            <person name="Gonzalez K."/>
            <person name="Herman E.K."/>
            <person name="Lin Y.C."/>
            <person name="Napier J."/>
            <person name="Ogata H."/>
            <person name="Sarno A.F."/>
            <person name="Shmutz J."/>
            <person name="Schroeder D."/>
            <person name="de Vargas C."/>
            <person name="Verret F."/>
            <person name="von Dassow P."/>
            <person name="Valentin K."/>
            <person name="Van de Peer Y."/>
            <person name="Wheeler G."/>
            <person name="Dacks J.B."/>
            <person name="Delwiche C.F."/>
            <person name="Dyhrman S.T."/>
            <person name="Glockner G."/>
            <person name="John U."/>
            <person name="Richards T."/>
            <person name="Worden A.Z."/>
            <person name="Zhang X."/>
            <person name="Grigoriev I.V."/>
            <person name="Allen A.E."/>
            <person name="Bidle K."/>
            <person name="Borodovsky M."/>
            <person name="Bowler C."/>
            <person name="Brownlee C."/>
            <person name="Cock J.M."/>
            <person name="Elias M."/>
            <person name="Gladyshev V.N."/>
            <person name="Groth M."/>
            <person name="Guda C."/>
            <person name="Hadaegh A."/>
            <person name="Iglesias-Rodriguez M.D."/>
            <person name="Jenkins J."/>
            <person name="Jones B.M."/>
            <person name="Lawson T."/>
            <person name="Leese F."/>
            <person name="Lindquist E."/>
            <person name="Lobanov A."/>
            <person name="Lomsadze A."/>
            <person name="Malik S.B."/>
            <person name="Marsh M.E."/>
            <person name="Mackinder L."/>
            <person name="Mock T."/>
            <person name="Mueller-Roeber B."/>
            <person name="Pagarete A."/>
            <person name="Parker M."/>
            <person name="Probert I."/>
            <person name="Quesneville H."/>
            <person name="Raines C."/>
            <person name="Rensing S.A."/>
            <person name="Riano-Pachon D.M."/>
            <person name="Richier S."/>
            <person name="Rokitta S."/>
            <person name="Shiraiwa Y."/>
            <person name="Soanes D.M."/>
            <person name="van der Giezen M."/>
            <person name="Wahlund T.M."/>
            <person name="Williams B."/>
            <person name="Wilson W."/>
            <person name="Wolfe G."/>
            <person name="Wurch L.L."/>
        </authorList>
    </citation>
    <scope>NUCLEOTIDE SEQUENCE</scope>
</reference>
<accession>A0A0D3ID23</accession>
<protein>
    <submittedName>
        <fullName evidence="1">Uncharacterized protein</fullName>
    </submittedName>
</protein>
<dbReference type="PaxDb" id="2903-EOD09158"/>
<keyword evidence="2" id="KW-1185">Reference proteome</keyword>
<dbReference type="RefSeq" id="XP_005761587.1">
    <property type="nucleotide sequence ID" value="XM_005761530.1"/>
</dbReference>
<dbReference type="AlphaFoldDB" id="A0A0D3ID23"/>
<dbReference type="Proteomes" id="UP000013827">
    <property type="component" value="Unassembled WGS sequence"/>
</dbReference>
<dbReference type="GeneID" id="17255310"/>
<proteinExistence type="predicted"/>